<dbReference type="InterPro" id="IPR022742">
    <property type="entry name" value="Hydrolase_4"/>
</dbReference>
<evidence type="ECO:0000313" key="4">
    <source>
        <dbReference type="EMBL" id="CAH0380178.1"/>
    </source>
</evidence>
<evidence type="ECO:0000256" key="1">
    <source>
        <dbReference type="ARBA" id="ARBA00022837"/>
    </source>
</evidence>
<dbReference type="PROSITE" id="PS50222">
    <property type="entry name" value="EF_HAND_2"/>
    <property type="match status" value="1"/>
</dbReference>
<dbReference type="SUPFAM" id="SSF53474">
    <property type="entry name" value="alpha/beta-Hydrolases"/>
    <property type="match status" value="1"/>
</dbReference>
<evidence type="ECO:0000259" key="3">
    <source>
        <dbReference type="PROSITE" id="PS50222"/>
    </source>
</evidence>
<dbReference type="OrthoDB" id="10249433at2759"/>
<name>A0A8J2T380_9STRA</name>
<keyword evidence="5" id="KW-1185">Reference proteome</keyword>
<dbReference type="PANTHER" id="PTHR43358:SF4">
    <property type="entry name" value="ALPHA_BETA HYDROLASE FOLD-1 DOMAIN-CONTAINING PROTEIN"/>
    <property type="match status" value="1"/>
</dbReference>
<dbReference type="GO" id="GO:0005509">
    <property type="term" value="F:calcium ion binding"/>
    <property type="evidence" value="ECO:0007669"/>
    <property type="project" value="InterPro"/>
</dbReference>
<dbReference type="InterPro" id="IPR011992">
    <property type="entry name" value="EF-hand-dom_pair"/>
</dbReference>
<dbReference type="Gene3D" id="3.40.50.1820">
    <property type="entry name" value="alpha/beta hydrolase"/>
    <property type="match status" value="1"/>
</dbReference>
<dbReference type="PROSITE" id="PS00018">
    <property type="entry name" value="EF_HAND_1"/>
    <property type="match status" value="1"/>
</dbReference>
<feature type="domain" description="EF-hand" evidence="3">
    <location>
        <begin position="236"/>
        <end position="271"/>
    </location>
</feature>
<evidence type="ECO:0000256" key="2">
    <source>
        <dbReference type="SAM" id="MobiDB-lite"/>
    </source>
</evidence>
<protein>
    <recommendedName>
        <fullName evidence="3">EF-hand domain-containing protein</fullName>
    </recommendedName>
</protein>
<dbReference type="Proteomes" id="UP000789595">
    <property type="component" value="Unassembled WGS sequence"/>
</dbReference>
<feature type="region of interest" description="Disordered" evidence="2">
    <location>
        <begin position="438"/>
        <end position="468"/>
    </location>
</feature>
<organism evidence="4 5">
    <name type="scientific">Pelagomonas calceolata</name>
    <dbReference type="NCBI Taxonomy" id="35677"/>
    <lineage>
        <taxon>Eukaryota</taxon>
        <taxon>Sar</taxon>
        <taxon>Stramenopiles</taxon>
        <taxon>Ochrophyta</taxon>
        <taxon>Pelagophyceae</taxon>
        <taxon>Pelagomonadales</taxon>
        <taxon>Pelagomonadaceae</taxon>
        <taxon>Pelagomonas</taxon>
    </lineage>
</organism>
<dbReference type="InterPro" id="IPR002048">
    <property type="entry name" value="EF_hand_dom"/>
</dbReference>
<reference evidence="4" key="1">
    <citation type="submission" date="2021-11" db="EMBL/GenBank/DDBJ databases">
        <authorList>
            <consortium name="Genoscope - CEA"/>
            <person name="William W."/>
        </authorList>
    </citation>
    <scope>NUCLEOTIDE SEQUENCE</scope>
</reference>
<dbReference type="SUPFAM" id="SSF47473">
    <property type="entry name" value="EF-hand"/>
    <property type="match status" value="1"/>
</dbReference>
<evidence type="ECO:0000313" key="5">
    <source>
        <dbReference type="Proteomes" id="UP000789595"/>
    </source>
</evidence>
<keyword evidence="1" id="KW-0106">Calcium</keyword>
<dbReference type="PANTHER" id="PTHR43358">
    <property type="entry name" value="ALPHA/BETA-HYDROLASE"/>
    <property type="match status" value="1"/>
</dbReference>
<dbReference type="InterPro" id="IPR018247">
    <property type="entry name" value="EF_Hand_1_Ca_BS"/>
</dbReference>
<dbReference type="EMBL" id="CAKKNE010000006">
    <property type="protein sequence ID" value="CAH0380178.1"/>
    <property type="molecule type" value="Genomic_DNA"/>
</dbReference>
<comment type="caution">
    <text evidence="4">The sequence shown here is derived from an EMBL/GenBank/DDBJ whole genome shotgun (WGS) entry which is preliminary data.</text>
</comment>
<dbReference type="Gene3D" id="1.10.238.10">
    <property type="entry name" value="EF-hand"/>
    <property type="match status" value="1"/>
</dbReference>
<dbReference type="InterPro" id="IPR029058">
    <property type="entry name" value="AB_hydrolase_fold"/>
</dbReference>
<accession>A0A8J2T380</accession>
<dbReference type="InterPro" id="IPR052920">
    <property type="entry name" value="DNA-binding_regulatory"/>
</dbReference>
<sequence length="921" mass="97856">MAAHVQFDLDDAYDDANAHKDGARPLARLGSGCGEPLCGVIRRGGEVHTIGEAHGAAAELCSKLAQRSAQGWAASSKGDLVGVVKVTADTAAAVVVDAAGRRASLTTKAVATTARAQRACENLLDDPKKLDASGDGAWCVACGDSTKKLEPCAGRGCAAILCGRCQTAQKRCPGCKSKADARRKVLQRWAKEATKRPALDALARAFGHFSVDGSVTRDAFPSLVIASLGTEAVYEDDDPVLRDAFDACDADGDGLVDLHDVVDWLTKSAQRMTRDRATIALARSPLKDDRAAFAAWPERRGSLLLNNEAVDADLGAGRLALSLHNATARVLSLHPAVCRVERSSDRAFTLTLNVGEAEEVLHFCTTDSAECKAWWTAIGETLAVHRRLKSQPPASADSFDDDSLEPAEDEVDAIEASAGTTSTFRAIASAFGALSAVKKAPPPPATPAKSKRVEPSTPGTVGGRSALRRKSVRFSDADEAHVSKGFAFDRVVRKDGTVSWEAATPRRAKAAWRAVVRLVIRPPRASYAVDELGPLSFDVPLLDKTTVQCVRSDFTVQSDEKKALKCSLWSRAFSTEAPCVLYLHGNASCRMEALPHVAPLLMLGIKVCAVDTTGSGSSEGEFVTLGLREASDASSVASHLLANKRCSQVALYGRSMGAVAAILAGAKKTGFSPNGVAPCVVADSPFASLSQLVDRLARNAAHEALGCDGPSDIKKGERPIDDAFIRDVQEGRTEKCERSSSSYFPSRAGLAESAAKAAIDAVRAEVLKRAQLDVDDVDALEAVEVLEAPLLLVAATDDSLMPPRANAGALLRRYASKGCRRRDAELLLVKGGHNSKRPLTCVKKTYSFLARHLLGDAFDQRKIDRLDAVRGRLSANSPPWAYVARNATTGKGRGAEFRSGMTDQRAKAMGRDIKNLFKGGL</sequence>
<dbReference type="AlphaFoldDB" id="A0A8J2T380"/>
<dbReference type="Pfam" id="PF12146">
    <property type="entry name" value="Hydrolase_4"/>
    <property type="match status" value="1"/>
</dbReference>
<gene>
    <name evidence="4" type="ORF">PECAL_6P18200</name>
</gene>
<proteinExistence type="predicted"/>